<evidence type="ECO:0000313" key="3">
    <source>
        <dbReference type="Proteomes" id="UP000722957"/>
    </source>
</evidence>
<accession>A0ABD4KWB0</accession>
<sequence length="58" mass="6734">MTYKRLMINRFIAFKGDKVMYDQPFHEGINVIRGEHSVGKSTLLDLIFYALGGELKDR</sequence>
<dbReference type="SUPFAM" id="SSF52540">
    <property type="entry name" value="P-loop containing nucleoside triphosphate hydrolases"/>
    <property type="match status" value="1"/>
</dbReference>
<dbReference type="Pfam" id="PF13476">
    <property type="entry name" value="AAA_23"/>
    <property type="match status" value="1"/>
</dbReference>
<dbReference type="InterPro" id="IPR027417">
    <property type="entry name" value="P-loop_NTPase"/>
</dbReference>
<evidence type="ECO:0000259" key="1">
    <source>
        <dbReference type="Pfam" id="PF13476"/>
    </source>
</evidence>
<feature type="domain" description="Rad50/SbcC-type AAA" evidence="1">
    <location>
        <begin position="6"/>
        <end position="57"/>
    </location>
</feature>
<dbReference type="Gene3D" id="3.40.50.300">
    <property type="entry name" value="P-loop containing nucleotide triphosphate hydrolases"/>
    <property type="match status" value="1"/>
</dbReference>
<protein>
    <recommendedName>
        <fullName evidence="1">Rad50/SbcC-type AAA domain-containing protein</fullName>
    </recommendedName>
</protein>
<dbReference type="EMBL" id="RDOM01001295">
    <property type="protein sequence ID" value="MBF4275514.1"/>
    <property type="molecule type" value="Genomic_DNA"/>
</dbReference>
<proteinExistence type="predicted"/>
<dbReference type="AlphaFoldDB" id="A0ABD4KWB0"/>
<dbReference type="InterPro" id="IPR038729">
    <property type="entry name" value="Rad50/SbcC_AAA"/>
</dbReference>
<comment type="caution">
    <text evidence="2">The sequence shown here is derived from an EMBL/GenBank/DDBJ whole genome shotgun (WGS) entry which is preliminary data.</text>
</comment>
<organism evidence="2 3">
    <name type="scientific">Vibrio anguillarum</name>
    <name type="common">Listonella anguillarum</name>
    <dbReference type="NCBI Taxonomy" id="55601"/>
    <lineage>
        <taxon>Bacteria</taxon>
        <taxon>Pseudomonadati</taxon>
        <taxon>Pseudomonadota</taxon>
        <taxon>Gammaproteobacteria</taxon>
        <taxon>Vibrionales</taxon>
        <taxon>Vibrionaceae</taxon>
        <taxon>Vibrio</taxon>
    </lineage>
</organism>
<evidence type="ECO:0000313" key="2">
    <source>
        <dbReference type="EMBL" id="MBF4275514.1"/>
    </source>
</evidence>
<dbReference type="Proteomes" id="UP000722957">
    <property type="component" value="Unassembled WGS sequence"/>
</dbReference>
<reference evidence="2 3" key="1">
    <citation type="journal article" date="2021" name="PeerJ">
        <title>Analysis of 44 Vibrio anguillarum genomes reveals high genetic diversity.</title>
        <authorList>
            <person name="Hansen M.J."/>
            <person name="Dalsgaard I."/>
        </authorList>
    </citation>
    <scope>NUCLEOTIDE SEQUENCE [LARGE SCALE GENOMIC DNA]</scope>
    <source>
        <strain evidence="2 3">17-16730-2A</strain>
    </source>
</reference>
<feature type="non-terminal residue" evidence="2">
    <location>
        <position position="58"/>
    </location>
</feature>
<dbReference type="RefSeq" id="WP_194574475.1">
    <property type="nucleotide sequence ID" value="NZ_RDOM01001295.1"/>
</dbReference>
<name>A0ABD4KWB0_VIBAN</name>
<gene>
    <name evidence="2" type="ORF">EAY07_26640</name>
</gene>